<sequence length="394" mass="42155">MTDTEVVVVGAGLAGLAAAIGLTGAGRSVRLVEAAEEVGGRVRTDLLDGFRLDRGFQVLNPAYPAVRDLVDLPALRPGRFLRALRVRDGDHVHLLRLRSALQFPVRDLAALAALSARDLLLPGRRIATAEDRDTLGELYCAGLSRATTERILRPFLSGVLLDADLATSSRAFHLIWRAFLRAAPVLPDTGMAALPRQLADRLPRGTLVTGTPVRHVRPDSVHLADGRRLSCRAVVVATDGSTAASLLPGVREPGWRSVTTLYYRADQPPLRLPVITVDAARGPVVNTLVPSQVAPGYAPAGSSLISASVLGGADEHAVRAHLAQLYGTDTSRWELLAVYPVPRAVPAMTPTHPVRRPVRVRPGLYVCGDHRDTSSIQGALVSGRRTARQVLADL</sequence>
<protein>
    <submittedName>
        <fullName evidence="2">Phytoene dehydrogenase-like protein</fullName>
    </submittedName>
</protein>
<dbReference type="PANTHER" id="PTHR42841">
    <property type="entry name" value="AMINE OXIDASE"/>
    <property type="match status" value="1"/>
</dbReference>
<evidence type="ECO:0000313" key="3">
    <source>
        <dbReference type="Proteomes" id="UP000517916"/>
    </source>
</evidence>
<dbReference type="Gene3D" id="3.50.50.60">
    <property type="entry name" value="FAD/NAD(P)-binding domain"/>
    <property type="match status" value="1"/>
</dbReference>
<dbReference type="EMBL" id="JACJID010000001">
    <property type="protein sequence ID" value="MBA8924389.1"/>
    <property type="molecule type" value="Genomic_DNA"/>
</dbReference>
<feature type="domain" description="Amine oxidase" evidence="1">
    <location>
        <begin position="13"/>
        <end position="391"/>
    </location>
</feature>
<keyword evidence="3" id="KW-1185">Reference proteome</keyword>
<dbReference type="InterPro" id="IPR002937">
    <property type="entry name" value="Amino_oxidase"/>
</dbReference>
<dbReference type="Proteomes" id="UP000517916">
    <property type="component" value="Unassembled WGS sequence"/>
</dbReference>
<organism evidence="2 3">
    <name type="scientific">Kutzneria viridogrisea</name>
    <dbReference type="NCBI Taxonomy" id="47990"/>
    <lineage>
        <taxon>Bacteria</taxon>
        <taxon>Bacillati</taxon>
        <taxon>Actinomycetota</taxon>
        <taxon>Actinomycetes</taxon>
        <taxon>Pseudonocardiales</taxon>
        <taxon>Pseudonocardiaceae</taxon>
        <taxon>Kutzneria</taxon>
    </lineage>
</organism>
<dbReference type="RefSeq" id="WP_318296035.1">
    <property type="nucleotide sequence ID" value="NZ_BAAABQ010000021.1"/>
</dbReference>
<gene>
    <name evidence="2" type="ORF">BC739_001586</name>
</gene>
<dbReference type="Pfam" id="PF01593">
    <property type="entry name" value="Amino_oxidase"/>
    <property type="match status" value="1"/>
</dbReference>
<dbReference type="InterPro" id="IPR036188">
    <property type="entry name" value="FAD/NAD-bd_sf"/>
</dbReference>
<comment type="caution">
    <text evidence="2">The sequence shown here is derived from an EMBL/GenBank/DDBJ whole genome shotgun (WGS) entry which is preliminary data.</text>
</comment>
<evidence type="ECO:0000259" key="1">
    <source>
        <dbReference type="Pfam" id="PF01593"/>
    </source>
</evidence>
<evidence type="ECO:0000313" key="2">
    <source>
        <dbReference type="EMBL" id="MBA8924389.1"/>
    </source>
</evidence>
<accession>A0ABR6BC06</accession>
<dbReference type="SUPFAM" id="SSF51905">
    <property type="entry name" value="FAD/NAD(P)-binding domain"/>
    <property type="match status" value="1"/>
</dbReference>
<name>A0ABR6BC06_9PSEU</name>
<dbReference type="Gene3D" id="1.10.3110.10">
    <property type="entry name" value="protoporphyrinogen ix oxidase, domain 3"/>
    <property type="match status" value="1"/>
</dbReference>
<reference evidence="2 3" key="1">
    <citation type="submission" date="2020-08" db="EMBL/GenBank/DDBJ databases">
        <title>Genomic Encyclopedia of Archaeal and Bacterial Type Strains, Phase II (KMG-II): from individual species to whole genera.</title>
        <authorList>
            <person name="Goeker M."/>
        </authorList>
    </citation>
    <scope>NUCLEOTIDE SEQUENCE [LARGE SCALE GENOMIC DNA]</scope>
    <source>
        <strain evidence="2 3">DSM 43850</strain>
    </source>
</reference>
<proteinExistence type="predicted"/>
<dbReference type="Gene3D" id="3.90.660.20">
    <property type="entry name" value="Protoporphyrinogen oxidase, mitochondrial, domain 2"/>
    <property type="match status" value="1"/>
</dbReference>